<dbReference type="Pfam" id="PF08666">
    <property type="entry name" value="SAF"/>
    <property type="match status" value="1"/>
</dbReference>
<accession>A0A5C1YQY3</accession>
<dbReference type="OrthoDB" id="163768at2"/>
<sequence>MLENPQGRAVALCRCYFCRFCSDSLAGRAMNPRVMLVLFLGVGLVGGLLFLRLLVKTPTVVTAPTVALERVFVTTRALQAGDFIHDKGDLREEQRPAAQVPPGAVHSLAAAGGQPGYMGAVLRQPVAAGAVLLSGQLVPVDASDFLVFALSPDKRAVSIKLASGDNVDGFVEPGDKVDVVMRRQANGNIVASGVAQNVRVLAVDRRLVPGKGAAAAGAGKPEASATSQQRDKPMFVTLEVTPQQVADITLATDMGVLSLALRSIRGDDQTPIPHVQVEQPQSPKPDSKPNGATVHVYNGAADTINVQF</sequence>
<proteinExistence type="predicted"/>
<dbReference type="NCBIfam" id="TIGR03177">
    <property type="entry name" value="pilus_cpaB"/>
    <property type="match status" value="1"/>
</dbReference>
<keyword evidence="2" id="KW-1133">Transmembrane helix</keyword>
<dbReference type="Proteomes" id="UP000324536">
    <property type="component" value="Chromosome"/>
</dbReference>
<evidence type="ECO:0000313" key="5">
    <source>
        <dbReference type="Proteomes" id="UP000324536"/>
    </source>
</evidence>
<dbReference type="KEGG" id="acek:FLP30_07625"/>
<dbReference type="InterPro" id="IPR013974">
    <property type="entry name" value="SAF"/>
</dbReference>
<dbReference type="Pfam" id="PF16976">
    <property type="entry name" value="RcpC"/>
    <property type="match status" value="1"/>
</dbReference>
<dbReference type="InterPro" id="IPR017592">
    <property type="entry name" value="Pilus_assmbl_Flp-typ_CpaB"/>
</dbReference>
<organism evidence="4 5">
    <name type="scientific">Acetobacter vaccinii</name>
    <dbReference type="NCBI Taxonomy" id="2592655"/>
    <lineage>
        <taxon>Bacteria</taxon>
        <taxon>Pseudomonadati</taxon>
        <taxon>Pseudomonadota</taxon>
        <taxon>Alphaproteobacteria</taxon>
        <taxon>Acetobacterales</taxon>
        <taxon>Acetobacteraceae</taxon>
        <taxon>Acetobacter</taxon>
    </lineage>
</organism>
<evidence type="ECO:0000259" key="3">
    <source>
        <dbReference type="SMART" id="SM00858"/>
    </source>
</evidence>
<evidence type="ECO:0000256" key="2">
    <source>
        <dbReference type="SAM" id="Phobius"/>
    </source>
</evidence>
<gene>
    <name evidence="4" type="primary">cpaB</name>
    <name evidence="4" type="ORF">FLP30_07625</name>
</gene>
<dbReference type="SMART" id="SM00858">
    <property type="entry name" value="SAF"/>
    <property type="match status" value="1"/>
</dbReference>
<keyword evidence="5" id="KW-1185">Reference proteome</keyword>
<dbReference type="AlphaFoldDB" id="A0A5C1YQY3"/>
<keyword evidence="2" id="KW-0472">Membrane</keyword>
<protein>
    <submittedName>
        <fullName evidence="4">Flp pilus assembly protein CpaB</fullName>
    </submittedName>
</protein>
<feature type="transmembrane region" description="Helical" evidence="2">
    <location>
        <begin position="34"/>
        <end position="55"/>
    </location>
</feature>
<feature type="domain" description="SAF" evidence="3">
    <location>
        <begin position="69"/>
        <end position="138"/>
    </location>
</feature>
<evidence type="ECO:0000313" key="4">
    <source>
        <dbReference type="EMBL" id="QEO17609.1"/>
    </source>
</evidence>
<keyword evidence="2" id="KW-0812">Transmembrane</keyword>
<feature type="region of interest" description="Disordered" evidence="1">
    <location>
        <begin position="268"/>
        <end position="291"/>
    </location>
</feature>
<dbReference type="CDD" id="cd11614">
    <property type="entry name" value="SAF_CpaB_FlgA_like"/>
    <property type="match status" value="1"/>
</dbReference>
<dbReference type="InterPro" id="IPR031571">
    <property type="entry name" value="RcpC_dom"/>
</dbReference>
<name>A0A5C1YQY3_9PROT</name>
<evidence type="ECO:0000256" key="1">
    <source>
        <dbReference type="SAM" id="MobiDB-lite"/>
    </source>
</evidence>
<reference evidence="4 5" key="1">
    <citation type="submission" date="2019-09" db="EMBL/GenBank/DDBJ databases">
        <title>Genome sequencing of strain KACC 21233.</title>
        <authorList>
            <person name="Heo J."/>
            <person name="Kim S.-J."/>
            <person name="Kim J.-S."/>
            <person name="Hong S.-B."/>
            <person name="Kwon S.-W."/>
        </authorList>
    </citation>
    <scope>NUCLEOTIDE SEQUENCE [LARGE SCALE GENOMIC DNA]</scope>
    <source>
        <strain evidence="4 5">KACC 21233</strain>
    </source>
</reference>
<dbReference type="EMBL" id="CP043506">
    <property type="protein sequence ID" value="QEO17609.1"/>
    <property type="molecule type" value="Genomic_DNA"/>
</dbReference>
<feature type="region of interest" description="Disordered" evidence="1">
    <location>
        <begin position="212"/>
        <end position="231"/>
    </location>
</feature>